<feature type="domain" description="Restriction endonuclease type II NgoFVII N-terminal" evidence="1">
    <location>
        <begin position="17"/>
        <end position="141"/>
    </location>
</feature>
<accession>A0AB74DHA8</accession>
<sequence>MILLIFNHIFESVFLKNVGQIKKIRILTGYTSGKFLKFFVDEFPNIPIEVYIGMSQLGIKKSDHEVYQMLSQASNFYLYYQIVGNNTHIKLFEIEYYDHIETYVGSANFSASGMFEQNEVMTFVDSNNDSLFLKQFNQSVAVSDQRATELLLDDNENYIGTDDLSITEKKLDQYRRMCNPYTVSFRRNSIFLNKFKVPLVTETLNCKIHNKDGKTIIRFPSSFRVRTKFPIDKNISLFYENMELQCAIDGKFNSELQFENQNLAEILLSKLRCSFDLLEEEMIAYGASDILFERINETEYIISFKIRIR</sequence>
<evidence type="ECO:0000259" key="1">
    <source>
        <dbReference type="Pfam" id="PF09565"/>
    </source>
</evidence>
<protein>
    <recommendedName>
        <fullName evidence="1">Restriction endonuclease type II NgoFVII N-terminal domain-containing protein</fullName>
    </recommendedName>
</protein>
<comment type="caution">
    <text evidence="2">The sequence shown here is derived from an EMBL/GenBank/DDBJ whole genome shotgun (WGS) entry which is preliminary data.</text>
</comment>
<gene>
    <name evidence="2" type="ORF">D8879_10230</name>
</gene>
<dbReference type="RefSeq" id="WP_125378643.1">
    <property type="nucleotide sequence ID" value="NZ_CP071419.1"/>
</dbReference>
<reference evidence="2 3" key="1">
    <citation type="submission" date="2018-11" db="EMBL/GenBank/DDBJ databases">
        <title>Species Designations Belie Phenotypic and Genotypic Heterogeneity in Oral Streptococci.</title>
        <authorList>
            <person name="Velsko I."/>
        </authorList>
    </citation>
    <scope>NUCLEOTIDE SEQUENCE [LARGE SCALE GENOMIC DNA]</scope>
    <source>
        <strain evidence="2 3">BCC16</strain>
    </source>
</reference>
<dbReference type="CDD" id="cd09117">
    <property type="entry name" value="PLDc_Bfil_DEXD_like"/>
    <property type="match status" value="1"/>
</dbReference>
<proteinExistence type="predicted"/>
<dbReference type="AlphaFoldDB" id="A0AB74DHA8"/>
<dbReference type="EMBL" id="RJMT01000014">
    <property type="protein sequence ID" value="RSI28840.1"/>
    <property type="molecule type" value="Genomic_DNA"/>
</dbReference>
<dbReference type="Gene3D" id="3.30.870.10">
    <property type="entry name" value="Endonuclease Chain A"/>
    <property type="match status" value="1"/>
</dbReference>
<dbReference type="Proteomes" id="UP000273966">
    <property type="component" value="Unassembled WGS sequence"/>
</dbReference>
<dbReference type="Pfam" id="PF09565">
    <property type="entry name" value="RE_NgoFVII"/>
    <property type="match status" value="1"/>
</dbReference>
<dbReference type="InterPro" id="IPR019065">
    <property type="entry name" value="RE_NgoFVII_N"/>
</dbReference>
<evidence type="ECO:0000313" key="2">
    <source>
        <dbReference type="EMBL" id="RSI28840.1"/>
    </source>
</evidence>
<name>A0AB74DHA8_STRSA</name>
<evidence type="ECO:0000313" key="3">
    <source>
        <dbReference type="Proteomes" id="UP000273966"/>
    </source>
</evidence>
<organism evidence="2 3">
    <name type="scientific">Streptococcus sanguinis</name>
    <dbReference type="NCBI Taxonomy" id="1305"/>
    <lineage>
        <taxon>Bacteria</taxon>
        <taxon>Bacillati</taxon>
        <taxon>Bacillota</taxon>
        <taxon>Bacilli</taxon>
        <taxon>Lactobacillales</taxon>
        <taxon>Streptococcaceae</taxon>
        <taxon>Streptococcus</taxon>
    </lineage>
</organism>